<proteinExistence type="predicted"/>
<organism evidence="3 4">
    <name type="scientific">Morella rubra</name>
    <name type="common">Chinese bayberry</name>
    <dbReference type="NCBI Taxonomy" id="262757"/>
    <lineage>
        <taxon>Eukaryota</taxon>
        <taxon>Viridiplantae</taxon>
        <taxon>Streptophyta</taxon>
        <taxon>Embryophyta</taxon>
        <taxon>Tracheophyta</taxon>
        <taxon>Spermatophyta</taxon>
        <taxon>Magnoliopsida</taxon>
        <taxon>eudicotyledons</taxon>
        <taxon>Gunneridae</taxon>
        <taxon>Pentapetalae</taxon>
        <taxon>rosids</taxon>
        <taxon>fabids</taxon>
        <taxon>Fagales</taxon>
        <taxon>Myricaceae</taxon>
        <taxon>Morella</taxon>
    </lineage>
</organism>
<feature type="compositionally biased region" description="Polar residues" evidence="1">
    <location>
        <begin position="37"/>
        <end position="51"/>
    </location>
</feature>
<reference evidence="3 4" key="2">
    <citation type="journal article" date="2019" name="Plant Biotechnol. J.">
        <title>The red bayberry genome and genetic basis of sex determination.</title>
        <authorList>
            <person name="Jia H.M."/>
            <person name="Jia H.J."/>
            <person name="Cai Q.L."/>
            <person name="Wang Y."/>
            <person name="Zhao H.B."/>
            <person name="Yang W.F."/>
            <person name="Wang G.Y."/>
            <person name="Li Y.H."/>
            <person name="Zhan D.L."/>
            <person name="Shen Y.T."/>
            <person name="Niu Q.F."/>
            <person name="Chang L."/>
            <person name="Qiu J."/>
            <person name="Zhao L."/>
            <person name="Xie H.B."/>
            <person name="Fu W.Y."/>
            <person name="Jin J."/>
            <person name="Li X.W."/>
            <person name="Jiao Y."/>
            <person name="Zhou C.C."/>
            <person name="Tu T."/>
            <person name="Chai C.Y."/>
            <person name="Gao J.L."/>
            <person name="Fan L.J."/>
            <person name="van de Weg E."/>
            <person name="Wang J.Y."/>
            <person name="Gao Z.S."/>
        </authorList>
    </citation>
    <scope>NUCLEOTIDE SEQUENCE [LARGE SCALE GENOMIC DNA]</scope>
    <source>
        <tissue evidence="3">Leaves</tissue>
    </source>
</reference>
<reference evidence="3" key="1">
    <citation type="submission" date="2018-07" db="EMBL/GenBank/DDBJ databases">
        <authorList>
            <person name="Gao Z.-S."/>
            <person name="Jia H.-M."/>
            <person name="Jia H.-J."/>
            <person name="Cai Q.-L."/>
            <person name="Wang Y."/>
            <person name="Zhao H.-B."/>
        </authorList>
    </citation>
    <scope>NUCLEOTIDE SEQUENCE</scope>
    <source>
        <tissue evidence="3">Leaves</tissue>
    </source>
</reference>
<evidence type="ECO:0000313" key="3">
    <source>
        <dbReference type="EMBL" id="KAB1219669.1"/>
    </source>
</evidence>
<evidence type="ECO:0000313" key="4">
    <source>
        <dbReference type="Proteomes" id="UP000516437"/>
    </source>
</evidence>
<gene>
    <name evidence="3" type="ORF">CJ030_MR3G011071</name>
    <name evidence="2" type="ORF">CJ030_MR3G011078</name>
</gene>
<dbReference type="EMBL" id="RXIC02000021">
    <property type="protein sequence ID" value="KAB1219669.1"/>
    <property type="molecule type" value="Genomic_DNA"/>
</dbReference>
<protein>
    <submittedName>
        <fullName evidence="3">Uncharacterized protein</fullName>
    </submittedName>
</protein>
<evidence type="ECO:0000313" key="2">
    <source>
        <dbReference type="EMBL" id="KAB1219662.1"/>
    </source>
</evidence>
<feature type="region of interest" description="Disordered" evidence="1">
    <location>
        <begin position="100"/>
        <end position="160"/>
    </location>
</feature>
<dbReference type="EMBL" id="RXIC02000021">
    <property type="protein sequence ID" value="KAB1219662.1"/>
    <property type="molecule type" value="Genomic_DNA"/>
</dbReference>
<feature type="compositionally biased region" description="Polar residues" evidence="1">
    <location>
        <begin position="145"/>
        <end position="160"/>
    </location>
</feature>
<evidence type="ECO:0000256" key="1">
    <source>
        <dbReference type="SAM" id="MobiDB-lite"/>
    </source>
</evidence>
<comment type="caution">
    <text evidence="3">The sequence shown here is derived from an EMBL/GenBank/DDBJ whole genome shotgun (WGS) entry which is preliminary data.</text>
</comment>
<dbReference type="AlphaFoldDB" id="A0A6A1W327"/>
<keyword evidence="4" id="KW-1185">Reference proteome</keyword>
<accession>A0A6A1W327</accession>
<reference evidence="3" key="3">
    <citation type="submission" date="2019-09" db="EMBL/GenBank/DDBJ databases">
        <authorList>
            <person name="Gao Z."/>
        </authorList>
    </citation>
    <scope>NUCLEOTIDE SEQUENCE</scope>
    <source>
        <tissue evidence="3">Leaves</tissue>
    </source>
</reference>
<name>A0A6A1W327_9ROSI</name>
<sequence length="175" mass="19523">MNYYDWEDVGQEAAPVTDQCTLDTPRARKAEIEILPTDQSRPTDQGSQSRLINRGQPRRLADQGSQSRLTDQDCAGILIDQGSQIMPINQDRLGRLTDQGSQSRLTDQDHPGRLTDQGSQIMPIDWDSPGVLTNQEPSDTYAGMPTSQSQKDQDQLKTCSERSGSTTMLFMKYLS</sequence>
<feature type="region of interest" description="Disordered" evidence="1">
    <location>
        <begin position="34"/>
        <end position="69"/>
    </location>
</feature>
<dbReference type="Proteomes" id="UP000516437">
    <property type="component" value="Chromosome 3"/>
</dbReference>